<evidence type="ECO:0000313" key="1">
    <source>
        <dbReference type="EMBL" id="GFQ01506.1"/>
    </source>
</evidence>
<dbReference type="EMBL" id="BMAC01000689">
    <property type="protein sequence ID" value="GFQ01506.1"/>
    <property type="molecule type" value="Genomic_DNA"/>
</dbReference>
<proteinExistence type="predicted"/>
<name>A0A830D2Q0_9LAMI</name>
<comment type="caution">
    <text evidence="1">The sequence shown here is derived from an EMBL/GenBank/DDBJ whole genome shotgun (WGS) entry which is preliminary data.</text>
</comment>
<sequence>MRKASPFLPLSRVLFFFDCMRNPRLPIPSEWRMEGDLGAKKIKDDGEGLGRAVVSFWLMGPTYGNRGKVVLAFEENGSSKIGVRFDRSIPEVNDLGGLCEEDRGFFCAADLLRLESSSADDVEKLVINELFEVASIECKSSPLILYLKDIEKSLAANFEIYVALKEKLENLPETMN</sequence>
<organism evidence="1 2">
    <name type="scientific">Phtheirospermum japonicum</name>
    <dbReference type="NCBI Taxonomy" id="374723"/>
    <lineage>
        <taxon>Eukaryota</taxon>
        <taxon>Viridiplantae</taxon>
        <taxon>Streptophyta</taxon>
        <taxon>Embryophyta</taxon>
        <taxon>Tracheophyta</taxon>
        <taxon>Spermatophyta</taxon>
        <taxon>Magnoliopsida</taxon>
        <taxon>eudicotyledons</taxon>
        <taxon>Gunneridae</taxon>
        <taxon>Pentapetalae</taxon>
        <taxon>asterids</taxon>
        <taxon>lamiids</taxon>
        <taxon>Lamiales</taxon>
        <taxon>Orobanchaceae</taxon>
        <taxon>Orobanchaceae incertae sedis</taxon>
        <taxon>Phtheirospermum</taxon>
    </lineage>
</organism>
<evidence type="ECO:0000313" key="2">
    <source>
        <dbReference type="Proteomes" id="UP000653305"/>
    </source>
</evidence>
<reference evidence="1" key="1">
    <citation type="submission" date="2020-07" db="EMBL/GenBank/DDBJ databases">
        <title>Ethylene signaling mediates host invasion by parasitic plants.</title>
        <authorList>
            <person name="Yoshida S."/>
        </authorList>
    </citation>
    <scope>NUCLEOTIDE SEQUENCE</scope>
    <source>
        <strain evidence="1">Okayama</strain>
    </source>
</reference>
<accession>A0A830D2Q0</accession>
<gene>
    <name evidence="1" type="ORF">PHJA_002294500</name>
</gene>
<dbReference type="AlphaFoldDB" id="A0A830D2Q0"/>
<keyword evidence="2" id="KW-1185">Reference proteome</keyword>
<protein>
    <submittedName>
        <fullName evidence="1">Uncharacterized protein</fullName>
    </submittedName>
</protein>
<dbReference type="Proteomes" id="UP000653305">
    <property type="component" value="Unassembled WGS sequence"/>
</dbReference>
<dbReference type="OrthoDB" id="1721827at2759"/>